<dbReference type="GO" id="GO:0004660">
    <property type="term" value="F:protein farnesyltransferase activity"/>
    <property type="evidence" value="ECO:0007669"/>
    <property type="project" value="UniProtKB-EC"/>
</dbReference>
<evidence type="ECO:0000313" key="15">
    <source>
        <dbReference type="EMBL" id="RPA80938.1"/>
    </source>
</evidence>
<evidence type="ECO:0000256" key="10">
    <source>
        <dbReference type="ARBA" id="ARBA00041392"/>
    </source>
</evidence>
<keyword evidence="5" id="KW-0637">Prenyltransferase</keyword>
<gene>
    <name evidence="15" type="ORF">BJ508DRAFT_226195</name>
</gene>
<evidence type="ECO:0000256" key="12">
    <source>
        <dbReference type="ARBA" id="ARBA00043086"/>
    </source>
</evidence>
<dbReference type="Proteomes" id="UP000275078">
    <property type="component" value="Unassembled WGS sequence"/>
</dbReference>
<reference evidence="15 16" key="1">
    <citation type="journal article" date="2018" name="Nat. Ecol. Evol.">
        <title>Pezizomycetes genomes reveal the molecular basis of ectomycorrhizal truffle lifestyle.</title>
        <authorList>
            <person name="Murat C."/>
            <person name="Payen T."/>
            <person name="Noel B."/>
            <person name="Kuo A."/>
            <person name="Morin E."/>
            <person name="Chen J."/>
            <person name="Kohler A."/>
            <person name="Krizsan K."/>
            <person name="Balestrini R."/>
            <person name="Da Silva C."/>
            <person name="Montanini B."/>
            <person name="Hainaut M."/>
            <person name="Levati E."/>
            <person name="Barry K.W."/>
            <person name="Belfiori B."/>
            <person name="Cichocki N."/>
            <person name="Clum A."/>
            <person name="Dockter R.B."/>
            <person name="Fauchery L."/>
            <person name="Guy J."/>
            <person name="Iotti M."/>
            <person name="Le Tacon F."/>
            <person name="Lindquist E.A."/>
            <person name="Lipzen A."/>
            <person name="Malagnac F."/>
            <person name="Mello A."/>
            <person name="Molinier V."/>
            <person name="Miyauchi S."/>
            <person name="Poulain J."/>
            <person name="Riccioni C."/>
            <person name="Rubini A."/>
            <person name="Sitrit Y."/>
            <person name="Splivallo R."/>
            <person name="Traeger S."/>
            <person name="Wang M."/>
            <person name="Zifcakova L."/>
            <person name="Wipf D."/>
            <person name="Zambonelli A."/>
            <person name="Paolocci F."/>
            <person name="Nowrousian M."/>
            <person name="Ottonello S."/>
            <person name="Baldrian P."/>
            <person name="Spatafora J.W."/>
            <person name="Henrissat B."/>
            <person name="Nagy L.G."/>
            <person name="Aury J.M."/>
            <person name="Wincker P."/>
            <person name="Grigoriev I.V."/>
            <person name="Bonfante P."/>
            <person name="Martin F.M."/>
        </authorList>
    </citation>
    <scope>NUCLEOTIDE SEQUENCE [LARGE SCALE GENOMIC DNA]</scope>
    <source>
        <strain evidence="15 16">RN42</strain>
    </source>
</reference>
<evidence type="ECO:0000256" key="14">
    <source>
        <dbReference type="SAM" id="MobiDB-lite"/>
    </source>
</evidence>
<dbReference type="EC" id="2.5.1.58" evidence="4"/>
<evidence type="ECO:0000256" key="7">
    <source>
        <dbReference type="ARBA" id="ARBA00022737"/>
    </source>
</evidence>
<dbReference type="GO" id="GO:0004662">
    <property type="term" value="F:CAAX-protein geranylgeranyltransferase activity"/>
    <property type="evidence" value="ECO:0007669"/>
    <property type="project" value="UniProtKB-EC"/>
</dbReference>
<evidence type="ECO:0000256" key="4">
    <source>
        <dbReference type="ARBA" id="ARBA00012702"/>
    </source>
</evidence>
<dbReference type="Pfam" id="PF01239">
    <property type="entry name" value="PPTA"/>
    <property type="match status" value="3"/>
</dbReference>
<feature type="non-terminal residue" evidence="15">
    <location>
        <position position="415"/>
    </location>
</feature>
<protein>
    <recommendedName>
        <fullName evidence="9">Protein farnesyltransferase/geranylgeranyltransferase type-1 subunit alpha</fullName>
        <ecNumber evidence="4">2.5.1.58</ecNumber>
        <ecNumber evidence="3">2.5.1.59</ecNumber>
    </recommendedName>
    <alternativeName>
        <fullName evidence="12">CAAX farnesyltransferase subunit alpha</fullName>
    </alternativeName>
    <alternativeName>
        <fullName evidence="11">FTase-alpha</fullName>
    </alternativeName>
    <alternativeName>
        <fullName evidence="10">Ras proteins prenyltransferase subunit alpha</fullName>
    </alternativeName>
    <alternativeName>
        <fullName evidence="13">Type I protein geranyl-geranyltransferase subunit alpha</fullName>
    </alternativeName>
</protein>
<evidence type="ECO:0000256" key="8">
    <source>
        <dbReference type="ARBA" id="ARBA00022842"/>
    </source>
</evidence>
<feature type="region of interest" description="Disordered" evidence="14">
    <location>
        <begin position="30"/>
        <end position="88"/>
    </location>
</feature>
<dbReference type="PANTHER" id="PTHR11129">
    <property type="entry name" value="PROTEIN FARNESYLTRANSFERASE ALPHA SUBUNIT/RAB GERANYLGERANYL TRANSFERASE ALPHA SUBUNIT"/>
    <property type="match status" value="1"/>
</dbReference>
<keyword evidence="6 15" id="KW-0808">Transferase</keyword>
<evidence type="ECO:0000256" key="3">
    <source>
        <dbReference type="ARBA" id="ARBA00012700"/>
    </source>
</evidence>
<dbReference type="InterPro" id="IPR002088">
    <property type="entry name" value="Prenyl_trans_a"/>
</dbReference>
<feature type="compositionally biased region" description="Low complexity" evidence="14">
    <location>
        <begin position="30"/>
        <end position="61"/>
    </location>
</feature>
<dbReference type="PANTHER" id="PTHR11129:SF1">
    <property type="entry name" value="PROTEIN FARNESYLTRANSFERASE_GERANYLGERANYLTRANSFERASE TYPE-1 SUBUNIT ALPHA"/>
    <property type="match status" value="1"/>
</dbReference>
<dbReference type="OrthoDB" id="272289at2759"/>
<dbReference type="GO" id="GO:0005965">
    <property type="term" value="C:protein farnesyltransferase complex"/>
    <property type="evidence" value="ECO:0007669"/>
    <property type="project" value="TreeGrafter"/>
</dbReference>
<evidence type="ECO:0000313" key="16">
    <source>
        <dbReference type="Proteomes" id="UP000275078"/>
    </source>
</evidence>
<evidence type="ECO:0000256" key="6">
    <source>
        <dbReference type="ARBA" id="ARBA00022679"/>
    </source>
</evidence>
<evidence type="ECO:0000256" key="9">
    <source>
        <dbReference type="ARBA" id="ARBA00040965"/>
    </source>
</evidence>
<proteinExistence type="inferred from homology"/>
<evidence type="ECO:0000256" key="1">
    <source>
        <dbReference type="ARBA" id="ARBA00001946"/>
    </source>
</evidence>
<evidence type="ECO:0000256" key="11">
    <source>
        <dbReference type="ARBA" id="ARBA00042436"/>
    </source>
</evidence>
<keyword evidence="16" id="KW-1185">Reference proteome</keyword>
<comment type="similarity">
    <text evidence="2">Belongs to the protein prenyltransferase subunit alpha family.</text>
</comment>
<comment type="cofactor">
    <cofactor evidence="1">
        <name>Mg(2+)</name>
        <dbReference type="ChEBI" id="CHEBI:18420"/>
    </cofactor>
</comment>
<dbReference type="SUPFAM" id="SSF48439">
    <property type="entry name" value="Protein prenylyltransferase"/>
    <property type="match status" value="1"/>
</dbReference>
<sequence>MSSKAPPPHTKSARAKAALNTLLTNAIKAQKAAKSASSTSSNTSSSTTTTMSQQQSTTTTAPTFDPELFETNPNYADITPIPQDDGPRPLSQIAYTPQYISATSYLRSLIDLQELSHRTLEVTAAVIRLNPAHYTAWQVRAAALIAMEAHTPGIIAQELNGFSYEMGKMYEKNYQIWRCREVLVDHLGELPEGELNFTEEMLAMDSKNYHVWSYRQWVVRRFNLWAYNDDGTENPFSMEKAYTDELIGEDVRNNSAWNHRFYVIFGRPDPLEKQNEGLKKNGELILKEIEYTKEKILLAPQNPSTWTYLKGLLSLYTALSNPCIATASKPSPYDPKSPLTEPITKFAHQFVPDDTDDDAMYVSSHAVEFLAESYALSGDKKKADVYFKVLAEKLDPVREGYWGWRRQTLGMREGV</sequence>
<evidence type="ECO:0000256" key="13">
    <source>
        <dbReference type="ARBA" id="ARBA00043219"/>
    </source>
</evidence>
<dbReference type="Gene3D" id="1.25.40.120">
    <property type="entry name" value="Protein prenylyltransferase"/>
    <property type="match status" value="1"/>
</dbReference>
<dbReference type="EMBL" id="ML119683">
    <property type="protein sequence ID" value="RPA80938.1"/>
    <property type="molecule type" value="Genomic_DNA"/>
</dbReference>
<accession>A0A3N4I8G7</accession>
<keyword evidence="7" id="KW-0677">Repeat</keyword>
<evidence type="ECO:0000256" key="2">
    <source>
        <dbReference type="ARBA" id="ARBA00006734"/>
    </source>
</evidence>
<keyword evidence="8" id="KW-0460">Magnesium</keyword>
<dbReference type="GO" id="GO:0005953">
    <property type="term" value="C:CAAX-protein geranylgeranyltransferase complex"/>
    <property type="evidence" value="ECO:0007669"/>
    <property type="project" value="TreeGrafter"/>
</dbReference>
<dbReference type="AlphaFoldDB" id="A0A3N4I8G7"/>
<dbReference type="EC" id="2.5.1.59" evidence="3"/>
<dbReference type="PROSITE" id="PS51147">
    <property type="entry name" value="PFTA"/>
    <property type="match status" value="3"/>
</dbReference>
<name>A0A3N4I8G7_ASCIM</name>
<organism evidence="15 16">
    <name type="scientific">Ascobolus immersus RN42</name>
    <dbReference type="NCBI Taxonomy" id="1160509"/>
    <lineage>
        <taxon>Eukaryota</taxon>
        <taxon>Fungi</taxon>
        <taxon>Dikarya</taxon>
        <taxon>Ascomycota</taxon>
        <taxon>Pezizomycotina</taxon>
        <taxon>Pezizomycetes</taxon>
        <taxon>Pezizales</taxon>
        <taxon>Ascobolaceae</taxon>
        <taxon>Ascobolus</taxon>
    </lineage>
</organism>
<evidence type="ECO:0000256" key="5">
    <source>
        <dbReference type="ARBA" id="ARBA00022602"/>
    </source>
</evidence>
<dbReference type="STRING" id="1160509.A0A3N4I8G7"/>